<keyword evidence="3" id="KW-1185">Reference proteome</keyword>
<evidence type="ECO:0000259" key="1">
    <source>
        <dbReference type="Pfam" id="PF01610"/>
    </source>
</evidence>
<feature type="domain" description="Transposase IS204/IS1001/IS1096/IS1165 DDE" evidence="1">
    <location>
        <begin position="164"/>
        <end position="409"/>
    </location>
</feature>
<dbReference type="PANTHER" id="PTHR33498">
    <property type="entry name" value="TRANSPOSASE FOR INSERTION SEQUENCE ELEMENT IS1557"/>
    <property type="match status" value="1"/>
</dbReference>
<organism evidence="2 3">
    <name type="scientific">Lacticaseibacillus manihotivorans DSM 13343 = JCM 12514</name>
    <dbReference type="NCBI Taxonomy" id="1423769"/>
    <lineage>
        <taxon>Bacteria</taxon>
        <taxon>Bacillati</taxon>
        <taxon>Bacillota</taxon>
        <taxon>Bacilli</taxon>
        <taxon>Lactobacillales</taxon>
        <taxon>Lactobacillaceae</taxon>
        <taxon>Lacticaseibacillus</taxon>
    </lineage>
</organism>
<dbReference type="PATRIC" id="fig|1423769.4.peg.2008"/>
<dbReference type="InterPro" id="IPR002560">
    <property type="entry name" value="Transposase_DDE"/>
</dbReference>
<protein>
    <submittedName>
        <fullName evidence="2">Transposase</fullName>
    </submittedName>
</protein>
<dbReference type="PANTHER" id="PTHR33498:SF1">
    <property type="entry name" value="TRANSPOSASE FOR INSERTION SEQUENCE ELEMENT IS1557"/>
    <property type="match status" value="1"/>
</dbReference>
<name>A0A0R1QKU8_9LACO</name>
<proteinExistence type="predicted"/>
<dbReference type="Pfam" id="PF01610">
    <property type="entry name" value="DDE_Tnp_ISL3"/>
    <property type="match status" value="1"/>
</dbReference>
<evidence type="ECO:0000313" key="3">
    <source>
        <dbReference type="Proteomes" id="UP000051790"/>
    </source>
</evidence>
<dbReference type="NCBIfam" id="NF033550">
    <property type="entry name" value="transpos_ISL3"/>
    <property type="match status" value="1"/>
</dbReference>
<dbReference type="Proteomes" id="UP000051790">
    <property type="component" value="Unassembled WGS sequence"/>
</dbReference>
<reference evidence="2 3" key="1">
    <citation type="journal article" date="2015" name="Genome Announc.">
        <title>Expanding the biotechnology potential of lactobacilli through comparative genomics of 213 strains and associated genera.</title>
        <authorList>
            <person name="Sun Z."/>
            <person name="Harris H.M."/>
            <person name="McCann A."/>
            <person name="Guo C."/>
            <person name="Argimon S."/>
            <person name="Zhang W."/>
            <person name="Yang X."/>
            <person name="Jeffery I.B."/>
            <person name="Cooney J.C."/>
            <person name="Kagawa T.F."/>
            <person name="Liu W."/>
            <person name="Song Y."/>
            <person name="Salvetti E."/>
            <person name="Wrobel A."/>
            <person name="Rasinkangas P."/>
            <person name="Parkhill J."/>
            <person name="Rea M.C."/>
            <person name="O'Sullivan O."/>
            <person name="Ritari J."/>
            <person name="Douillard F.P."/>
            <person name="Paul Ross R."/>
            <person name="Yang R."/>
            <person name="Briner A.E."/>
            <person name="Felis G.E."/>
            <person name="de Vos W.M."/>
            <person name="Barrangou R."/>
            <person name="Klaenhammer T.R."/>
            <person name="Caufield P.W."/>
            <person name="Cui Y."/>
            <person name="Zhang H."/>
            <person name="O'Toole P.W."/>
        </authorList>
    </citation>
    <scope>NUCLEOTIDE SEQUENCE [LARGE SCALE GENOMIC DNA]</scope>
    <source>
        <strain evidence="2 3">DSM 13343</strain>
    </source>
</reference>
<dbReference type="AlphaFoldDB" id="A0A0R1QKU8"/>
<dbReference type="EMBL" id="AZEU01000224">
    <property type="protein sequence ID" value="KRL42578.1"/>
    <property type="molecule type" value="Genomic_DNA"/>
</dbReference>
<dbReference type="InterPro" id="IPR047951">
    <property type="entry name" value="Transpos_ISL3"/>
</dbReference>
<gene>
    <name evidence="2" type="ORF">FD01_GL001872</name>
</gene>
<comment type="caution">
    <text evidence="2">The sequence shown here is derived from an EMBL/GenBank/DDBJ whole genome shotgun (WGS) entry which is preliminary data.</text>
</comment>
<accession>A0A0R1QKU8</accession>
<sequence>MMSQFNPTLSVLGIPDTNIHVSDVRDEYRGKGTRQRKEHIIVAKLTYTLTRCPLCGMDALRPYGFKATHIHVQGATDIPTVIDLDKQRWLCANCHHSTMATTPLVEPNHSIAKGVQMRIVELARLRLPKKTIASIIGISPTTVQRTLNAKIKYHAARTLPINLSFDEFRSTGNMMSFICIDGDTHKLVSLLGDRLNKTIKDFFISHYSLEERSAVRTITMDMNAAYQLFIKEVFPNAQIIIDRFHIVQLLGRALDQERITTLKQIKDHHLRTYKVLKSQWRLFHKAEPNAQRVRYFFGLNEYMTEQNAIDIALDEYPQFKQVYDLYLALHEALMNHNTRKLWQLIDTYQPSGTAMDTAIATLKQNRRGVLAATASPRSNGPIEGINRMIKSLKRSCFGFKNQTNFFNRIYQLAA</sequence>
<evidence type="ECO:0000313" key="2">
    <source>
        <dbReference type="EMBL" id="KRL42578.1"/>
    </source>
</evidence>